<evidence type="ECO:0000256" key="3">
    <source>
        <dbReference type="ARBA" id="ARBA00022801"/>
    </source>
</evidence>
<protein>
    <recommendedName>
        <fullName evidence="2">beta-mannosidase</fullName>
        <ecNumber evidence="2">3.2.1.25</ecNumber>
    </recommendedName>
</protein>
<dbReference type="Proteomes" id="UP000050791">
    <property type="component" value="Unassembled WGS sequence"/>
</dbReference>
<dbReference type="InterPro" id="IPR017853">
    <property type="entry name" value="GH"/>
</dbReference>
<dbReference type="PANTHER" id="PTHR43730:SF1">
    <property type="entry name" value="BETA-MANNOSIDASE"/>
    <property type="match status" value="1"/>
</dbReference>
<sequence>MDYVDSSHIELGRTFYFKINGLPIFITGANWIPARYMPGRQYILMHNVTNDRIWLEKRLLRSASLSGINLIRIWGGGRYEDDEFYKEADRLGLMIWHDMMFAVATYPDKERNDTVEKEITRQISRLHYHPSIIVWSTDNEVKQAIANGWYGPPMDSTLLSIFKSRFVESIFNVINDEENGRSSARRWETSKYKPRRCLISSPSNGYLTEKFKGLDPDPDNPLYGDIHYYTYSGDLWSESNYVLGRFISEFGIQSIPSPLAWARSISNISNPKQWDVFGSLMDHRQHHQLGHQMLRLALEYITEPANRQDPIRNYSRWAYVSQLNQLMCLRTQINLYMRHKCRLKLTNFTIISTDKFITMGTIYWQLNDIWSTPSWSTIDSVGQWKLSHYNAIKEYYDLTKWGRIAIHHNNEIIEADWIPNTNHNNLFPIEFELICYTIWSFIPTYREILNISIKHYIQCPINILNKSLNDLNKLCHFNYRNGRIIQIIIRNNLYSIISDRNLLLLDKPIQIKIWPKNAGKTLQIKSIKLLNIMNNLLKIQKMAPFLTNHIYEIIIESKSPELFINLDIDPRIDVEFWFSINGFHLINENEKIIHLYISGNKTISIDVLKHYLWIESLATLNMKEL</sequence>
<dbReference type="WBParaSite" id="SMTH1_81760.2">
    <property type="protein sequence ID" value="SMTH1_81760.2"/>
    <property type="gene ID" value="SMTH1_81760"/>
</dbReference>
<name>A0AA85BWA2_9TREM</name>
<evidence type="ECO:0000256" key="2">
    <source>
        <dbReference type="ARBA" id="ARBA00012754"/>
    </source>
</evidence>
<keyword evidence="3" id="KW-0378">Hydrolase</keyword>
<accession>A0AA85BWA2</accession>
<reference evidence="6" key="1">
    <citation type="submission" date="2023-11" db="UniProtKB">
        <authorList>
            <consortium name="WormBaseParasite"/>
        </authorList>
    </citation>
    <scope>IDENTIFICATION</scope>
</reference>
<dbReference type="SUPFAM" id="SSF51445">
    <property type="entry name" value="(Trans)glycosidases"/>
    <property type="match status" value="1"/>
</dbReference>
<dbReference type="InterPro" id="IPR050887">
    <property type="entry name" value="Beta-mannosidase_GH2"/>
</dbReference>
<proteinExistence type="predicted"/>
<evidence type="ECO:0000313" key="6">
    <source>
        <dbReference type="WBParaSite" id="SMTH1_81760.2"/>
    </source>
</evidence>
<organism evidence="5 6">
    <name type="scientific">Schistosoma mattheei</name>
    <dbReference type="NCBI Taxonomy" id="31246"/>
    <lineage>
        <taxon>Eukaryota</taxon>
        <taxon>Metazoa</taxon>
        <taxon>Spiralia</taxon>
        <taxon>Lophotrochozoa</taxon>
        <taxon>Platyhelminthes</taxon>
        <taxon>Trematoda</taxon>
        <taxon>Digenea</taxon>
        <taxon>Strigeidida</taxon>
        <taxon>Schistosomatoidea</taxon>
        <taxon>Schistosomatidae</taxon>
        <taxon>Schistosoma</taxon>
    </lineage>
</organism>
<dbReference type="GO" id="GO:0006516">
    <property type="term" value="P:glycoprotein catabolic process"/>
    <property type="evidence" value="ECO:0007669"/>
    <property type="project" value="TreeGrafter"/>
</dbReference>
<evidence type="ECO:0000256" key="4">
    <source>
        <dbReference type="ARBA" id="ARBA00023295"/>
    </source>
</evidence>
<evidence type="ECO:0000256" key="1">
    <source>
        <dbReference type="ARBA" id="ARBA00000829"/>
    </source>
</evidence>
<comment type="catalytic activity">
    <reaction evidence="1">
        <text>Hydrolysis of terminal, non-reducing beta-D-mannose residues in beta-D-mannosides.</text>
        <dbReference type="EC" id="3.2.1.25"/>
    </reaction>
</comment>
<dbReference type="EC" id="3.2.1.25" evidence="2"/>
<dbReference type="GO" id="GO:0004567">
    <property type="term" value="F:beta-mannosidase activity"/>
    <property type="evidence" value="ECO:0007669"/>
    <property type="project" value="UniProtKB-EC"/>
</dbReference>
<dbReference type="FunFam" id="3.20.20.80:FF:000050">
    <property type="entry name" value="Beta-mannosidase B"/>
    <property type="match status" value="1"/>
</dbReference>
<dbReference type="Gene3D" id="3.20.20.80">
    <property type="entry name" value="Glycosidases"/>
    <property type="match status" value="1"/>
</dbReference>
<dbReference type="AlphaFoldDB" id="A0AA85BWA2"/>
<keyword evidence="4" id="KW-0326">Glycosidase</keyword>
<evidence type="ECO:0000313" key="5">
    <source>
        <dbReference type="Proteomes" id="UP000050791"/>
    </source>
</evidence>
<dbReference type="PANTHER" id="PTHR43730">
    <property type="entry name" value="BETA-MANNOSIDASE"/>
    <property type="match status" value="1"/>
</dbReference>